<dbReference type="GO" id="GO:0009967">
    <property type="term" value="P:positive regulation of signal transduction"/>
    <property type="evidence" value="ECO:0007669"/>
    <property type="project" value="UniProtKB-ARBA"/>
</dbReference>
<dbReference type="GO" id="GO:0005524">
    <property type="term" value="F:ATP binding"/>
    <property type="evidence" value="ECO:0007669"/>
    <property type="project" value="UniProtKB-UniRule"/>
</dbReference>
<feature type="compositionally biased region" description="Basic and acidic residues" evidence="9">
    <location>
        <begin position="687"/>
        <end position="697"/>
    </location>
</feature>
<dbReference type="PANTHER" id="PTHR22969:SF15">
    <property type="entry name" value="FI05319P"/>
    <property type="match status" value="1"/>
</dbReference>
<evidence type="ECO:0000256" key="4">
    <source>
        <dbReference type="ARBA" id="ARBA00022679"/>
    </source>
</evidence>
<dbReference type="SUPFAM" id="SSF56112">
    <property type="entry name" value="Protein kinase-like (PK-like)"/>
    <property type="match status" value="1"/>
</dbReference>
<keyword evidence="3" id="KW-0723">Serine/threonine-protein kinase</keyword>
<feature type="domain" description="Protein kinase" evidence="10">
    <location>
        <begin position="12"/>
        <end position="308"/>
    </location>
</feature>
<dbReference type="FunFam" id="1.10.510.10:FF:000100">
    <property type="entry name" value="inhibitor of nuclear factor kappa-B kinase subunit epsilon"/>
    <property type="match status" value="1"/>
</dbReference>
<dbReference type="GO" id="GO:0005737">
    <property type="term" value="C:cytoplasm"/>
    <property type="evidence" value="ECO:0007669"/>
    <property type="project" value="UniProtKB-SubCell"/>
</dbReference>
<gene>
    <name evidence="12" type="ORF">ACJMK2_016931</name>
</gene>
<evidence type="ECO:0000256" key="1">
    <source>
        <dbReference type="ARBA" id="ARBA00004496"/>
    </source>
</evidence>
<dbReference type="AlphaFoldDB" id="A0ABD3UXY3"/>
<dbReference type="InterPro" id="IPR041309">
    <property type="entry name" value="TBK1_CC1"/>
</dbReference>
<dbReference type="Gene3D" id="1.10.510.10">
    <property type="entry name" value="Transferase(Phosphotransferase) domain 1"/>
    <property type="match status" value="1"/>
</dbReference>
<evidence type="ECO:0000259" key="11">
    <source>
        <dbReference type="PROSITE" id="PS50053"/>
    </source>
</evidence>
<dbReference type="GO" id="GO:0010628">
    <property type="term" value="P:positive regulation of gene expression"/>
    <property type="evidence" value="ECO:0007669"/>
    <property type="project" value="UniProtKB-ARBA"/>
</dbReference>
<evidence type="ECO:0000256" key="3">
    <source>
        <dbReference type="ARBA" id="ARBA00022527"/>
    </source>
</evidence>
<proteinExistence type="predicted"/>
<name>A0ABD3UXY3_SINWO</name>
<sequence>MSALRGSFNFLWDITRPLGQGATSMVYKGRNKNTGEEVAVKVFTTAGNMRPRDVQMREYTVMRKLNHSNIVGLLGIEDEQGTNNKVIIMELSTLGSLYNMLEEPQNSFGLEEEEFLRVVNHVVSGIRHLRENGIAHRDIKPGNILRYKGDDGRSIYKLTDFGAARELEEEEQFMSLYGTEEYLHPDVYERAVLRSPTRHKFTAKVDLWSLGVTFYQVATGQLPFKPFGGRKNREKMFEIVRKKESGVISGVQKTEGGEINWSRSLPATCRHSSGLKLLVTPLLAGLLETDPQKVWSFDTFFKEVDDITSKVKINVFCPQTWACLNIYIDTEDKLTQLQEFIAMQTEIPSNKQLLIFDGLLLQESVSTMTPINQYPKSISETNPVFVFSSIAEVGRFCKPIVPEFPRITLNMTLEHDYPLTKMCAALGCFLHKEVELYNTKQELMRRAVYVNVHELYHECGHLVDYNQHLERNFKTVIFWKDNFLKTVEREREMLEFIRDDSSELFDFESKTKNQCEKRENEIRIMKDNTKKTLDTLQKEQLKDKQLLKSWSDDLGCTKEDRCVSKVGVILESVLRIKNQFQEDRKKASLNFNEEQIHKYDKNKLAEMCMQLRSLFMDHCHSNAKRQFEEFQNWHRQALKWRKTRDDIEKDMVNLFENMEAFIGQLNELCQQHDTCVQKIIRNVKEKSYRTRGGHSDLEGAQNPPLDPKDKTSGPQEKKKHRHVKTLIGSLIQRMDESRSSLYEVKSEIDTTKSMLESSILKSILQR</sequence>
<dbReference type="InterPro" id="IPR011009">
    <property type="entry name" value="Kinase-like_dom_sf"/>
</dbReference>
<dbReference type="Pfam" id="PF18394">
    <property type="entry name" value="TBK1_CCD1"/>
    <property type="match status" value="1"/>
</dbReference>
<dbReference type="Pfam" id="PF18396">
    <property type="entry name" value="TBK1_ULD"/>
    <property type="match status" value="1"/>
</dbReference>
<dbReference type="PROSITE" id="PS50053">
    <property type="entry name" value="UBIQUITIN_2"/>
    <property type="match status" value="1"/>
</dbReference>
<evidence type="ECO:0000256" key="7">
    <source>
        <dbReference type="ARBA" id="ARBA00022840"/>
    </source>
</evidence>
<comment type="caution">
    <text evidence="12">The sequence shown here is derived from an EMBL/GenBank/DDBJ whole genome shotgun (WGS) entry which is preliminary data.</text>
</comment>
<feature type="domain" description="Ubiquitin-like" evidence="11">
    <location>
        <begin position="311"/>
        <end position="372"/>
    </location>
</feature>
<dbReference type="FunFam" id="3.30.200.20:FF:000106">
    <property type="entry name" value="serine/threonine-protein kinase TBK1 isoform X1"/>
    <property type="match status" value="1"/>
</dbReference>
<evidence type="ECO:0000256" key="2">
    <source>
        <dbReference type="ARBA" id="ARBA00022490"/>
    </source>
</evidence>
<dbReference type="CDD" id="cd12219">
    <property type="entry name" value="Ubl_TBK1_like"/>
    <property type="match status" value="1"/>
</dbReference>
<evidence type="ECO:0000259" key="10">
    <source>
        <dbReference type="PROSITE" id="PS50011"/>
    </source>
</evidence>
<dbReference type="InterPro" id="IPR041087">
    <property type="entry name" value="TBK1_ULD"/>
</dbReference>
<evidence type="ECO:0000256" key="6">
    <source>
        <dbReference type="ARBA" id="ARBA00022777"/>
    </source>
</evidence>
<dbReference type="Pfam" id="PF00069">
    <property type="entry name" value="Pkinase"/>
    <property type="match status" value="1"/>
</dbReference>
<evidence type="ECO:0000256" key="8">
    <source>
        <dbReference type="PROSITE-ProRule" id="PRU10141"/>
    </source>
</evidence>
<dbReference type="Gene3D" id="3.30.200.20">
    <property type="entry name" value="Phosphorylase Kinase, domain 1"/>
    <property type="match status" value="1"/>
</dbReference>
<keyword evidence="4" id="KW-0808">Transferase</keyword>
<evidence type="ECO:0000256" key="5">
    <source>
        <dbReference type="ARBA" id="ARBA00022741"/>
    </source>
</evidence>
<dbReference type="Gene3D" id="3.10.20.90">
    <property type="entry name" value="Phosphatidylinositol 3-kinase Catalytic Subunit, Chain A, domain 1"/>
    <property type="match status" value="1"/>
</dbReference>
<dbReference type="PROSITE" id="PS00107">
    <property type="entry name" value="PROTEIN_KINASE_ATP"/>
    <property type="match status" value="1"/>
</dbReference>
<comment type="subcellular location">
    <subcellularLocation>
        <location evidence="1">Cytoplasm</location>
    </subcellularLocation>
</comment>
<keyword evidence="5 8" id="KW-0547">Nucleotide-binding</keyword>
<evidence type="ECO:0000256" key="9">
    <source>
        <dbReference type="SAM" id="MobiDB-lite"/>
    </source>
</evidence>
<dbReference type="InterPro" id="IPR051180">
    <property type="entry name" value="IKK"/>
</dbReference>
<dbReference type="Proteomes" id="UP001634394">
    <property type="component" value="Unassembled WGS sequence"/>
</dbReference>
<dbReference type="InterPro" id="IPR029071">
    <property type="entry name" value="Ubiquitin-like_domsf"/>
</dbReference>
<evidence type="ECO:0008006" key="14">
    <source>
        <dbReference type="Google" id="ProtNLM"/>
    </source>
</evidence>
<organism evidence="12 13">
    <name type="scientific">Sinanodonta woodiana</name>
    <name type="common">Chinese pond mussel</name>
    <name type="synonym">Anodonta woodiana</name>
    <dbReference type="NCBI Taxonomy" id="1069815"/>
    <lineage>
        <taxon>Eukaryota</taxon>
        <taxon>Metazoa</taxon>
        <taxon>Spiralia</taxon>
        <taxon>Lophotrochozoa</taxon>
        <taxon>Mollusca</taxon>
        <taxon>Bivalvia</taxon>
        <taxon>Autobranchia</taxon>
        <taxon>Heteroconchia</taxon>
        <taxon>Palaeoheterodonta</taxon>
        <taxon>Unionida</taxon>
        <taxon>Unionoidea</taxon>
        <taxon>Unionidae</taxon>
        <taxon>Unioninae</taxon>
        <taxon>Sinanodonta</taxon>
    </lineage>
</organism>
<dbReference type="PANTHER" id="PTHR22969">
    <property type="entry name" value="IKB KINASE"/>
    <property type="match status" value="1"/>
</dbReference>
<evidence type="ECO:0000313" key="12">
    <source>
        <dbReference type="EMBL" id="KAL3853388.1"/>
    </source>
</evidence>
<keyword evidence="2" id="KW-0963">Cytoplasm</keyword>
<dbReference type="EMBL" id="JBJQND010000015">
    <property type="protein sequence ID" value="KAL3853388.1"/>
    <property type="molecule type" value="Genomic_DNA"/>
</dbReference>
<dbReference type="GO" id="GO:0045089">
    <property type="term" value="P:positive regulation of innate immune response"/>
    <property type="evidence" value="ECO:0007669"/>
    <property type="project" value="UniProtKB-ARBA"/>
</dbReference>
<dbReference type="GO" id="GO:0006950">
    <property type="term" value="P:response to stress"/>
    <property type="evidence" value="ECO:0007669"/>
    <property type="project" value="UniProtKB-ARBA"/>
</dbReference>
<dbReference type="PROSITE" id="PS50011">
    <property type="entry name" value="PROTEIN_KINASE_DOM"/>
    <property type="match status" value="1"/>
</dbReference>
<accession>A0ABD3UXY3</accession>
<dbReference type="InterPro" id="IPR000626">
    <property type="entry name" value="Ubiquitin-like_dom"/>
</dbReference>
<dbReference type="SMART" id="SM00220">
    <property type="entry name" value="S_TKc"/>
    <property type="match status" value="1"/>
</dbReference>
<dbReference type="InterPro" id="IPR017441">
    <property type="entry name" value="Protein_kinase_ATP_BS"/>
</dbReference>
<feature type="region of interest" description="Disordered" evidence="9">
    <location>
        <begin position="687"/>
        <end position="721"/>
    </location>
</feature>
<dbReference type="GO" id="GO:0004674">
    <property type="term" value="F:protein serine/threonine kinase activity"/>
    <property type="evidence" value="ECO:0007669"/>
    <property type="project" value="UniProtKB-KW"/>
</dbReference>
<reference evidence="12 13" key="1">
    <citation type="submission" date="2024-11" db="EMBL/GenBank/DDBJ databases">
        <title>Chromosome-level genome assembly of the freshwater bivalve Anodonta woodiana.</title>
        <authorList>
            <person name="Chen X."/>
        </authorList>
    </citation>
    <scope>NUCLEOTIDE SEQUENCE [LARGE SCALE GENOMIC DNA]</scope>
    <source>
        <strain evidence="12">MN2024</strain>
        <tissue evidence="12">Gills</tissue>
    </source>
</reference>
<keyword evidence="13" id="KW-1185">Reference proteome</keyword>
<dbReference type="SUPFAM" id="SSF54236">
    <property type="entry name" value="Ubiquitin-like"/>
    <property type="match status" value="1"/>
</dbReference>
<dbReference type="InterPro" id="IPR000719">
    <property type="entry name" value="Prot_kinase_dom"/>
</dbReference>
<feature type="binding site" evidence="8">
    <location>
        <position position="41"/>
    </location>
    <ligand>
        <name>ATP</name>
        <dbReference type="ChEBI" id="CHEBI:30616"/>
    </ligand>
</feature>
<evidence type="ECO:0000313" key="13">
    <source>
        <dbReference type="Proteomes" id="UP001634394"/>
    </source>
</evidence>
<dbReference type="Gene3D" id="1.20.1270.420">
    <property type="match status" value="1"/>
</dbReference>
<protein>
    <recommendedName>
        <fullName evidence="14">Protein kinase domain-containing protein</fullName>
    </recommendedName>
</protein>
<keyword evidence="6" id="KW-0418">Kinase</keyword>
<keyword evidence="7 8" id="KW-0067">ATP-binding</keyword>